<dbReference type="PANTHER" id="PTHR31267:SF2">
    <property type="entry name" value="EXPRESSED PROTEIN"/>
    <property type="match status" value="1"/>
</dbReference>
<gene>
    <name evidence="2" type="ORF">ZOSMA_146G00840</name>
</gene>
<feature type="region of interest" description="Disordered" evidence="1">
    <location>
        <begin position="274"/>
        <end position="294"/>
    </location>
</feature>
<evidence type="ECO:0000313" key="3">
    <source>
        <dbReference type="Proteomes" id="UP000036987"/>
    </source>
</evidence>
<evidence type="ECO:0000313" key="2">
    <source>
        <dbReference type="EMBL" id="KMZ73603.1"/>
    </source>
</evidence>
<dbReference type="PANTHER" id="PTHR31267">
    <property type="entry name" value="DENTIN SIALOPHOSPHOPROTEIN-LIKE PROTEIN"/>
    <property type="match status" value="1"/>
</dbReference>
<feature type="region of interest" description="Disordered" evidence="1">
    <location>
        <begin position="837"/>
        <end position="881"/>
    </location>
</feature>
<feature type="region of interest" description="Disordered" evidence="1">
    <location>
        <begin position="1097"/>
        <end position="1122"/>
    </location>
</feature>
<proteinExistence type="predicted"/>
<comment type="caution">
    <text evidence="2">The sequence shown here is derived from an EMBL/GenBank/DDBJ whole genome shotgun (WGS) entry which is preliminary data.</text>
</comment>
<feature type="compositionally biased region" description="Basic and acidic residues" evidence="1">
    <location>
        <begin position="865"/>
        <end position="875"/>
    </location>
</feature>
<protein>
    <submittedName>
        <fullName evidence="2">Uncharacterized protein</fullName>
    </submittedName>
</protein>
<dbReference type="OMA" id="NDCEMIT"/>
<evidence type="ECO:0000256" key="1">
    <source>
        <dbReference type="SAM" id="MobiDB-lite"/>
    </source>
</evidence>
<feature type="region of interest" description="Disordered" evidence="1">
    <location>
        <begin position="559"/>
        <end position="587"/>
    </location>
</feature>
<feature type="region of interest" description="Disordered" evidence="1">
    <location>
        <begin position="181"/>
        <end position="200"/>
    </location>
</feature>
<dbReference type="Proteomes" id="UP000036987">
    <property type="component" value="Unassembled WGS sequence"/>
</dbReference>
<sequence length="1635" mass="181379">MRGQPPSISQPVPRQQQSGCEDIQFLQQHLMYKKMQELQRQQQLGQDLNQHNSVSHMSAMSKQSSVNQNSPLISGMPVSNMSNYLWQNEFAGGDLKAQGNSQMSMISNMNMTQPSGSPAMCGFSNGPMLSYEQGQASRSLGFVPQQSDQSLYGMPVSNSRNPSAHYSQFQGMSQDFNELASKRDMNQSQKMSLDSSSHNSVQNTQIMHSNQSNLHHASLAPKRDLHGKRTFSHMDSDGVNRNSGGNSQQSNQAERISQGHEFYVQHGQSDWSGNLQEKEASQPGSSQTSVGLDPTEQKILFSSDEDWSSFGKNMNLGGLHGSHLEGNDSFNSFPSLQSGSWSALMQSAVGETSNSNMDIHDEWSGLAFQKMAPSNENHDTMLNDENMKQKSTWFHNNANTASSLPSHENLETSTVSHSNIEKKHFSSHDMDGSWNHKQQNKPPINFSNQSSDKGNGWNINGTHPSSIETSFRTTVSENPMHHGHMNDPMKTLRTDRNQNAMMWNTDRNQTTVSSSMVGLKPLKSGNRYLQTGATTAMNLNTSRHQNEIDFDKHAVLDSSMNSQGNENVGNKHQIQSKTPQVWETSISNSDRVSGDIYDSKKLEYGSQRELSNESYISSHSHPDHSSDSVGGAGDNHLLFANSSHSFGSGSQKSFGQVAKEQQASQRFHYRQKGNLTSGMETKGSQSSVYSQDFAQMVARGAKVSDQRYVNQVITSNPETMCVNYSQRNANVTAEGNAKGNVNIQECTTSASFNESVVPFPQNKQSGQTSKNMLELLHKVDQTKEDNYDAAVTGFPEVTVVSQKNEAVVSDSFTTQPWQHQTSAFNGYGYGLRLAQPSQRLSGSHNDPSSHSTSGIVQNHNSQNHDSQDSNQKKPWSDSAVPVQSLPLSHQVCSRYDQDSRFIASGQTTKNVPEANMQIGNNPTGKSNDTLHARNQLQQQQISVRNGNTAVNQSGNLSFGAHCNLDTFNGTSGQEKKDCHDIPLITSQPSLPGTSSRVPTYRISSPTDAHSHAISQLHHANSQGQQMTSDNLYKRNYGQHLNTPDASQALQPSFASSMHNLGEMPGTSHNVWTNNLPQKALSIPSQTVNLGKQETFEHNSQKVGNQDQTDEESNPQNLIYPKEIPQNVSLKQQVMYKKEDNVLQTTAAFQGQESIPNQVSDTNSVPLNSSLVHMHQQDRENQGKSAPYSLLQQVQSMKAFEANQSNRFAKRLKVSEIGLDSQQSIGKPPQSPKFHGYNPAVKNSAENELSAVVHHNLFPSDSKMLSFSHDGNGQQNLSKPHVVSREINQDWDSFKRNDSQIYPHSGVASTLFEQYGNLRNGNIPQVFCGSQMNVKMVSEQYLASEGSECLPVDNVVERGNDVSQIKSTWQSASTSMTSNEHLSTQVLPLEVHKPEVKRPKKRKSATSELIPWHKEITLGSNKLQDIRMAERDWFQATNRMFEKVDQVAALSNEGHPLLRILRRLVLTTNLMQLLLPVVPSRLFSEPAIMAYENVTYLIAKEGLGNACNLVCFFKNDSCGHSAGEITMSGKSTDGEMSRGQFFLKVLENFVGRARKLEVDLNRCEKRASLHDIRSECQELEKFSIINRFAKFHGRYQADGVESSMASEMSRNMFAQRYVKSGPLIGNVPEEVVCLPL</sequence>
<keyword evidence="3" id="KW-1185">Reference proteome</keyword>
<feature type="compositionally biased region" description="Polar residues" evidence="1">
    <location>
        <begin position="837"/>
        <end position="864"/>
    </location>
</feature>
<feature type="compositionally biased region" description="Low complexity" evidence="1">
    <location>
        <begin position="242"/>
        <end position="252"/>
    </location>
</feature>
<feature type="region of interest" description="Disordered" evidence="1">
    <location>
        <begin position="612"/>
        <end position="642"/>
    </location>
</feature>
<reference evidence="3" key="1">
    <citation type="journal article" date="2016" name="Nature">
        <title>The genome of the seagrass Zostera marina reveals angiosperm adaptation to the sea.</title>
        <authorList>
            <person name="Olsen J.L."/>
            <person name="Rouze P."/>
            <person name="Verhelst B."/>
            <person name="Lin Y.-C."/>
            <person name="Bayer T."/>
            <person name="Collen J."/>
            <person name="Dattolo E."/>
            <person name="De Paoli E."/>
            <person name="Dittami S."/>
            <person name="Maumus F."/>
            <person name="Michel G."/>
            <person name="Kersting A."/>
            <person name="Lauritano C."/>
            <person name="Lohaus R."/>
            <person name="Toepel M."/>
            <person name="Tonon T."/>
            <person name="Vanneste K."/>
            <person name="Amirebrahimi M."/>
            <person name="Brakel J."/>
            <person name="Bostroem C."/>
            <person name="Chovatia M."/>
            <person name="Grimwood J."/>
            <person name="Jenkins J.W."/>
            <person name="Jueterbock A."/>
            <person name="Mraz A."/>
            <person name="Stam W.T."/>
            <person name="Tice H."/>
            <person name="Bornberg-Bauer E."/>
            <person name="Green P.J."/>
            <person name="Pearson G.A."/>
            <person name="Procaccini G."/>
            <person name="Duarte C.M."/>
            <person name="Schmutz J."/>
            <person name="Reusch T.B.H."/>
            <person name="Van de Peer Y."/>
        </authorList>
    </citation>
    <scope>NUCLEOTIDE SEQUENCE [LARGE SCALE GENOMIC DNA]</scope>
    <source>
        <strain evidence="3">cv. Finnish</strain>
    </source>
</reference>
<feature type="region of interest" description="Disordered" evidence="1">
    <location>
        <begin position="228"/>
        <end position="255"/>
    </location>
</feature>
<organism evidence="2 3">
    <name type="scientific">Zostera marina</name>
    <name type="common">Eelgrass</name>
    <dbReference type="NCBI Taxonomy" id="29655"/>
    <lineage>
        <taxon>Eukaryota</taxon>
        <taxon>Viridiplantae</taxon>
        <taxon>Streptophyta</taxon>
        <taxon>Embryophyta</taxon>
        <taxon>Tracheophyta</taxon>
        <taxon>Spermatophyta</taxon>
        <taxon>Magnoliopsida</taxon>
        <taxon>Liliopsida</taxon>
        <taxon>Zosteraceae</taxon>
        <taxon>Zostera</taxon>
    </lineage>
</organism>
<feature type="compositionally biased region" description="Polar residues" evidence="1">
    <location>
        <begin position="186"/>
        <end position="200"/>
    </location>
</feature>
<dbReference type="EMBL" id="LFYR01000569">
    <property type="protein sequence ID" value="KMZ73603.1"/>
    <property type="molecule type" value="Genomic_DNA"/>
</dbReference>
<name>A0A0K9PX49_ZOSMR</name>
<dbReference type="OrthoDB" id="1926238at2759"/>
<accession>A0A0K9PX49</accession>
<dbReference type="STRING" id="29655.A0A0K9PX49"/>